<sequence length="209" mass="23111">MFVKNLHFQSNNLGKQVTLMLTLSPDVDRLYEDVFPVVWKVFNFPKSGPYKATTTYTTQFAFSRAQVENGKVVDAWTSININNGEKTILTEANDIYHFSTPQAAASGILQAQNHTGTTQEMAVGFVNKGDFTPTPVLFFSDVEDGSNVTAKFTPVLRAYITSDYEATSILRGQVDTPAILSHDLTGIAQNTTWNLSHDASTGRYTLTRV</sequence>
<gene>
    <name evidence="1" type="ORF">F5891DRAFT_387381</name>
</gene>
<evidence type="ECO:0000313" key="1">
    <source>
        <dbReference type="EMBL" id="KAG1899590.1"/>
    </source>
</evidence>
<dbReference type="GeneID" id="64665943"/>
<dbReference type="EMBL" id="JABBWK010000031">
    <property type="protein sequence ID" value="KAG1899590.1"/>
    <property type="molecule type" value="Genomic_DNA"/>
</dbReference>
<organism evidence="1 2">
    <name type="scientific">Suillus fuscotomentosus</name>
    <dbReference type="NCBI Taxonomy" id="1912939"/>
    <lineage>
        <taxon>Eukaryota</taxon>
        <taxon>Fungi</taxon>
        <taxon>Dikarya</taxon>
        <taxon>Basidiomycota</taxon>
        <taxon>Agaricomycotina</taxon>
        <taxon>Agaricomycetes</taxon>
        <taxon>Agaricomycetidae</taxon>
        <taxon>Boletales</taxon>
        <taxon>Suillineae</taxon>
        <taxon>Suillaceae</taxon>
        <taxon>Suillus</taxon>
    </lineage>
</organism>
<keyword evidence="2" id="KW-1185">Reference proteome</keyword>
<proteinExistence type="predicted"/>
<dbReference type="AlphaFoldDB" id="A0AAD4E4J8"/>
<dbReference type="RefSeq" id="XP_041225166.1">
    <property type="nucleotide sequence ID" value="XM_041371645.1"/>
</dbReference>
<reference evidence="1" key="1">
    <citation type="journal article" date="2020" name="New Phytol.">
        <title>Comparative genomics reveals dynamic genome evolution in host specialist ectomycorrhizal fungi.</title>
        <authorList>
            <person name="Lofgren L.A."/>
            <person name="Nguyen N.H."/>
            <person name="Vilgalys R."/>
            <person name="Ruytinx J."/>
            <person name="Liao H.L."/>
            <person name="Branco S."/>
            <person name="Kuo A."/>
            <person name="LaButti K."/>
            <person name="Lipzen A."/>
            <person name="Andreopoulos W."/>
            <person name="Pangilinan J."/>
            <person name="Riley R."/>
            <person name="Hundley H."/>
            <person name="Na H."/>
            <person name="Barry K."/>
            <person name="Grigoriev I.V."/>
            <person name="Stajich J.E."/>
            <person name="Kennedy P.G."/>
        </authorList>
    </citation>
    <scope>NUCLEOTIDE SEQUENCE</scope>
    <source>
        <strain evidence="1">FC203</strain>
    </source>
</reference>
<dbReference type="Proteomes" id="UP001195769">
    <property type="component" value="Unassembled WGS sequence"/>
</dbReference>
<evidence type="ECO:0000313" key="2">
    <source>
        <dbReference type="Proteomes" id="UP001195769"/>
    </source>
</evidence>
<accession>A0AAD4E4J8</accession>
<comment type="caution">
    <text evidence="1">The sequence shown here is derived from an EMBL/GenBank/DDBJ whole genome shotgun (WGS) entry which is preliminary data.</text>
</comment>
<name>A0AAD4E4J8_9AGAM</name>
<protein>
    <submittedName>
        <fullName evidence="1">Uncharacterized protein</fullName>
    </submittedName>
</protein>